<keyword evidence="1" id="KW-1133">Transmembrane helix</keyword>
<reference evidence="2 3" key="1">
    <citation type="submission" date="2016-07" db="EMBL/GenBank/DDBJ databases">
        <title>Multiple horizontal gene transfer events from other fungi enriched the ability of initially mycotrophic Trichoderma (Ascomycota) to feed on dead plant biomass.</title>
        <authorList>
            <consortium name="DOE Joint Genome Institute"/>
            <person name="Aerts A."/>
            <person name="Atanasova L."/>
            <person name="Chenthamara K."/>
            <person name="Zhang J."/>
            <person name="Grujic M."/>
            <person name="Henrissat B."/>
            <person name="Kuo A."/>
            <person name="Salamov A."/>
            <person name="Lipzen A."/>
            <person name="Labutti K."/>
            <person name="Barry K."/>
            <person name="Miao Y."/>
            <person name="Rahimi M.J."/>
            <person name="Shen Q."/>
            <person name="Grigoriev I.V."/>
            <person name="Kubicek C.P."/>
            <person name="Druzhinina I.S."/>
        </authorList>
    </citation>
    <scope>NUCLEOTIDE SEQUENCE [LARGE SCALE GENOMIC DNA]</scope>
    <source>
        <strain evidence="2 3">CBS 433.97</strain>
    </source>
</reference>
<evidence type="ECO:0000313" key="2">
    <source>
        <dbReference type="EMBL" id="PTB42912.1"/>
    </source>
</evidence>
<name>A0A2T3ZDM0_TRIA4</name>
<accession>A0A2T3ZDM0</accession>
<keyword evidence="3" id="KW-1185">Reference proteome</keyword>
<feature type="transmembrane region" description="Helical" evidence="1">
    <location>
        <begin position="27"/>
        <end position="49"/>
    </location>
</feature>
<organism evidence="2 3">
    <name type="scientific">Trichoderma asperellum (strain ATCC 204424 / CBS 433.97 / NBRC 101777)</name>
    <dbReference type="NCBI Taxonomy" id="1042311"/>
    <lineage>
        <taxon>Eukaryota</taxon>
        <taxon>Fungi</taxon>
        <taxon>Dikarya</taxon>
        <taxon>Ascomycota</taxon>
        <taxon>Pezizomycotina</taxon>
        <taxon>Sordariomycetes</taxon>
        <taxon>Hypocreomycetidae</taxon>
        <taxon>Hypocreales</taxon>
        <taxon>Hypocreaceae</taxon>
        <taxon>Trichoderma</taxon>
    </lineage>
</organism>
<dbReference type="AlphaFoldDB" id="A0A2T3ZDM0"/>
<evidence type="ECO:0000256" key="1">
    <source>
        <dbReference type="SAM" id="Phobius"/>
    </source>
</evidence>
<feature type="transmembrane region" description="Helical" evidence="1">
    <location>
        <begin position="69"/>
        <end position="91"/>
    </location>
</feature>
<proteinExistence type="predicted"/>
<dbReference type="EMBL" id="KZ679259">
    <property type="protein sequence ID" value="PTB42912.1"/>
    <property type="molecule type" value="Genomic_DNA"/>
</dbReference>
<evidence type="ECO:0000313" key="3">
    <source>
        <dbReference type="Proteomes" id="UP000240493"/>
    </source>
</evidence>
<keyword evidence="1" id="KW-0472">Membrane</keyword>
<keyword evidence="1" id="KW-0812">Transmembrane</keyword>
<sequence length="131" mass="14264">MPPSCCVSGSLPVAGLRASRHLWQENYLIPPSLFFCSCFLLLDLSSLPLLPPLRLPSSSASYTRESNPIFVSGSLLIPFLPGSLTFVFTRLPTCPSAYLRVFLATASCPAIEPRGSWEPCAWAPPHDEQPS</sequence>
<dbReference type="Proteomes" id="UP000240493">
    <property type="component" value="Unassembled WGS sequence"/>
</dbReference>
<protein>
    <submittedName>
        <fullName evidence="2">Uncharacterized protein</fullName>
    </submittedName>
</protein>
<gene>
    <name evidence="2" type="ORF">M441DRAFT_66680</name>
</gene>